<evidence type="ECO:0000256" key="7">
    <source>
        <dbReference type="ARBA" id="ARBA00022737"/>
    </source>
</evidence>
<dbReference type="InterPro" id="IPR018108">
    <property type="entry name" value="MCP_transmembrane"/>
</dbReference>
<evidence type="ECO:0000256" key="8">
    <source>
        <dbReference type="ARBA" id="ARBA00022792"/>
    </source>
</evidence>
<reference evidence="14 15" key="1">
    <citation type="submission" date="2019-04" db="EMBL/GenBank/DDBJ databases">
        <title>High contiguity whole genome sequence and gene annotation resource for two Venturia nashicola isolates.</title>
        <authorList>
            <person name="Prokchorchik M."/>
            <person name="Won K."/>
            <person name="Lee Y."/>
            <person name="Choi E.D."/>
            <person name="Segonzac C."/>
            <person name="Sohn K.H."/>
        </authorList>
    </citation>
    <scope>NUCLEOTIDE SEQUENCE [LARGE SCALE GENOMIC DNA]</scope>
    <source>
        <strain evidence="14 15">PRI2</strain>
    </source>
</reference>
<keyword evidence="5 13" id="KW-0813">Transport</keyword>
<evidence type="ECO:0000256" key="5">
    <source>
        <dbReference type="ARBA" id="ARBA00022448"/>
    </source>
</evidence>
<evidence type="ECO:0000256" key="6">
    <source>
        <dbReference type="ARBA" id="ARBA00022692"/>
    </source>
</evidence>
<accession>A0A4Z1NU09</accession>
<dbReference type="SUPFAM" id="SSF103506">
    <property type="entry name" value="Mitochondrial carrier"/>
    <property type="match status" value="1"/>
</dbReference>
<feature type="repeat" description="Solcar" evidence="12">
    <location>
        <begin position="12"/>
        <end position="110"/>
    </location>
</feature>
<evidence type="ECO:0000256" key="12">
    <source>
        <dbReference type="PROSITE-ProRule" id="PRU00282"/>
    </source>
</evidence>
<evidence type="ECO:0000256" key="9">
    <source>
        <dbReference type="ARBA" id="ARBA00022989"/>
    </source>
</evidence>
<evidence type="ECO:0000256" key="13">
    <source>
        <dbReference type="RuleBase" id="RU000488"/>
    </source>
</evidence>
<dbReference type="FunFam" id="1.50.40.10:FF:000011">
    <property type="entry name" value="Mitochondrial thiamine pyrophosphate carrier 1"/>
    <property type="match status" value="1"/>
</dbReference>
<comment type="caution">
    <text evidence="14">The sequence shown here is derived from an EMBL/GenBank/DDBJ whole genome shotgun (WGS) entry which is preliminary data.</text>
</comment>
<sequence length="329" mass="35894">MPGRVESLKDEGTQLQVVTAGAVAGLVSRFCVAPLDVVKIRLQLQIHSLSDPLNRPPPGTPIYKGISGTLKQILKEEGVLALWKGNIPAECLYLFYSAFQFLTYRTTSQFLSASSSGVHLGPNTTSFISGAFAGTVSTTATYPLDLLRTRFAAQGTTKVYTSLLGGIKQIHQNEGTAGFFRGLGAANAQIVPYMGLFFTFYETFKPILHATPLPLEYLGSADGFAGILASVISKTAVYPLDTVRKRLQVQGPSREKYVHRNIPEYNTGVAGTIKMIVRREGMRGMYRGLTVALVKAAPTSAITVWTFERVMGMLRRWEDEAEAAKQGKF</sequence>
<dbReference type="EMBL" id="SNSC02000017">
    <property type="protein sequence ID" value="TID16855.1"/>
    <property type="molecule type" value="Genomic_DNA"/>
</dbReference>
<dbReference type="OrthoDB" id="18574at2759"/>
<comment type="subcellular location">
    <subcellularLocation>
        <location evidence="2">Mitochondrion inner membrane</location>
        <topology evidence="2">Multi-pass membrane protein</topology>
    </subcellularLocation>
</comment>
<gene>
    <name evidence="14" type="ORF">E6O75_ATG09621</name>
</gene>
<dbReference type="PRINTS" id="PR00926">
    <property type="entry name" value="MITOCARRIER"/>
</dbReference>
<dbReference type="STRING" id="86259.A0A4Z1NU09"/>
<comment type="similarity">
    <text evidence="3 13">Belongs to the mitochondrial carrier (TC 2.A.29) family.</text>
</comment>
<keyword evidence="10" id="KW-0496">Mitochondrion</keyword>
<dbReference type="Gene3D" id="1.50.40.10">
    <property type="entry name" value="Mitochondrial carrier domain"/>
    <property type="match status" value="1"/>
</dbReference>
<dbReference type="InterPro" id="IPR002067">
    <property type="entry name" value="MCP"/>
</dbReference>
<organism evidence="14 15">
    <name type="scientific">Venturia nashicola</name>
    <dbReference type="NCBI Taxonomy" id="86259"/>
    <lineage>
        <taxon>Eukaryota</taxon>
        <taxon>Fungi</taxon>
        <taxon>Dikarya</taxon>
        <taxon>Ascomycota</taxon>
        <taxon>Pezizomycotina</taxon>
        <taxon>Dothideomycetes</taxon>
        <taxon>Pleosporomycetidae</taxon>
        <taxon>Venturiales</taxon>
        <taxon>Venturiaceae</taxon>
        <taxon>Venturia</taxon>
    </lineage>
</organism>
<dbReference type="Pfam" id="PF00153">
    <property type="entry name" value="Mito_carr"/>
    <property type="match status" value="3"/>
</dbReference>
<dbReference type="InterPro" id="IPR023395">
    <property type="entry name" value="MCP_dom_sf"/>
</dbReference>
<dbReference type="PROSITE" id="PS50920">
    <property type="entry name" value="SOLCAR"/>
    <property type="match status" value="3"/>
</dbReference>
<evidence type="ECO:0000256" key="10">
    <source>
        <dbReference type="ARBA" id="ARBA00023128"/>
    </source>
</evidence>
<keyword evidence="11 12" id="KW-0472">Membrane</keyword>
<feature type="repeat" description="Solcar" evidence="12">
    <location>
        <begin position="121"/>
        <end position="207"/>
    </location>
</feature>
<evidence type="ECO:0000313" key="14">
    <source>
        <dbReference type="EMBL" id="TID16855.1"/>
    </source>
</evidence>
<evidence type="ECO:0000256" key="1">
    <source>
        <dbReference type="ARBA" id="ARBA00002238"/>
    </source>
</evidence>
<keyword evidence="6 12" id="KW-0812">Transmembrane</keyword>
<keyword evidence="7" id="KW-0677">Repeat</keyword>
<dbReference type="PANTHER" id="PTHR24089">
    <property type="entry name" value="SOLUTE CARRIER FAMILY 25"/>
    <property type="match status" value="1"/>
</dbReference>
<evidence type="ECO:0000256" key="4">
    <source>
        <dbReference type="ARBA" id="ARBA00021935"/>
    </source>
</evidence>
<keyword evidence="15" id="KW-1185">Reference proteome</keyword>
<dbReference type="GO" id="GO:0005743">
    <property type="term" value="C:mitochondrial inner membrane"/>
    <property type="evidence" value="ECO:0007669"/>
    <property type="project" value="UniProtKB-SubCell"/>
</dbReference>
<name>A0A4Z1NU09_9PEZI</name>
<dbReference type="AlphaFoldDB" id="A0A4Z1NU09"/>
<keyword evidence="8" id="KW-0999">Mitochondrion inner membrane</keyword>
<dbReference type="GO" id="GO:0090422">
    <property type="term" value="F:thiamine pyrophosphate transmembrane transporter activity"/>
    <property type="evidence" value="ECO:0007669"/>
    <property type="project" value="UniProtKB-ARBA"/>
</dbReference>
<evidence type="ECO:0000256" key="11">
    <source>
        <dbReference type="ARBA" id="ARBA00023136"/>
    </source>
</evidence>
<evidence type="ECO:0000313" key="15">
    <source>
        <dbReference type="Proteomes" id="UP000298493"/>
    </source>
</evidence>
<evidence type="ECO:0000256" key="3">
    <source>
        <dbReference type="ARBA" id="ARBA00006375"/>
    </source>
</evidence>
<dbReference type="Proteomes" id="UP000298493">
    <property type="component" value="Unassembled WGS sequence"/>
</dbReference>
<proteinExistence type="inferred from homology"/>
<comment type="function">
    <text evidence="1">Mitochondrial transporter that mediates uptake of thiamine pyrophosphate (ThPP) into mitochondria.</text>
</comment>
<evidence type="ECO:0000256" key="2">
    <source>
        <dbReference type="ARBA" id="ARBA00004448"/>
    </source>
</evidence>
<feature type="repeat" description="Solcar" evidence="12">
    <location>
        <begin position="217"/>
        <end position="313"/>
    </location>
</feature>
<protein>
    <recommendedName>
        <fullName evidence="4">Mitochondrial thiamine pyrophosphate carrier 1</fullName>
    </recommendedName>
</protein>
<keyword evidence="9" id="KW-1133">Transmembrane helix</keyword>